<evidence type="ECO:0000313" key="1">
    <source>
        <dbReference type="EMBL" id="AAP05002.1"/>
    </source>
</evidence>
<accession>Q824A2</accession>
<organism evidence="1 2">
    <name type="scientific">Chlamydia caviae (strain ATCC VR-813 / DSM 19441 / 03DC25 / GPIC)</name>
    <name type="common">Chlamydophila caviae</name>
    <dbReference type="NCBI Taxonomy" id="227941"/>
    <lineage>
        <taxon>Bacteria</taxon>
        <taxon>Pseudomonadati</taxon>
        <taxon>Chlamydiota</taxon>
        <taxon>Chlamydiia</taxon>
        <taxon>Chlamydiales</taxon>
        <taxon>Chlamydiaceae</taxon>
        <taxon>Chlamydia/Chlamydophila group</taxon>
        <taxon>Chlamydia</taxon>
    </lineage>
</organism>
<reference evidence="1 2" key="1">
    <citation type="journal article" date="2003" name="Nucleic Acids Res.">
        <title>Genome sequence of Chlamydophila caviae (Chlamydia psittaci GPIC): examining the role of niche-specific genes in the evolution of the Chlamydiaceae.</title>
        <authorList>
            <person name="Read T.D."/>
            <person name="Myers G.S.A."/>
            <person name="Brunham R.C."/>
            <person name="Nelson W.C."/>
            <person name="Paulsen I.T."/>
            <person name="Heidelberg J.F."/>
            <person name="Holtzapple E.K."/>
            <person name="Khouri H.M."/>
            <person name="Federova N.B."/>
            <person name="Carty H.A."/>
            <person name="Umayam L.A."/>
            <person name="Haft D.H."/>
            <person name="Peterson J.D."/>
            <person name="Beanan M.J."/>
            <person name="White O."/>
            <person name="Salzberg S.L."/>
            <person name="Hsia R.-C."/>
            <person name="McClarty G."/>
            <person name="Rank R.G."/>
            <person name="Bavoil P.M."/>
            <person name="Fraser C.M."/>
        </authorList>
    </citation>
    <scope>NUCLEOTIDE SEQUENCE [LARGE SCALE GENOMIC DNA]</scope>
    <source>
        <strain evidence="2">ATCC VR-813 / DSM 19441 / 03DC25 / GPIC</strain>
    </source>
</reference>
<sequence>MGKGKFSFFCVIKFTFRITSLGVIEGSQAGFS</sequence>
<dbReference type="EMBL" id="AE015925">
    <property type="protein sequence ID" value="AAP05002.1"/>
    <property type="molecule type" value="Genomic_DNA"/>
</dbReference>
<dbReference type="AlphaFoldDB" id="Q824A2"/>
<dbReference type="KEGG" id="cca:CCA_00251"/>
<name>Q824A2_CHLCV</name>
<dbReference type="HOGENOM" id="CLU_3388714_0_0_0"/>
<evidence type="ECO:0000313" key="2">
    <source>
        <dbReference type="Proteomes" id="UP000002193"/>
    </source>
</evidence>
<gene>
    <name evidence="1" type="ordered locus">CCA_00251</name>
</gene>
<proteinExistence type="predicted"/>
<dbReference type="Proteomes" id="UP000002193">
    <property type="component" value="Chromosome"/>
</dbReference>
<dbReference type="STRING" id="227941.CCA_00251"/>
<keyword evidence="2" id="KW-1185">Reference proteome</keyword>
<protein>
    <submittedName>
        <fullName evidence="1">Uncharacterized protein</fullName>
    </submittedName>
</protein>